<dbReference type="PANTHER" id="PTHR13069:SF21">
    <property type="entry name" value="ALKYLATED DNA REPAIR PROTEIN ALKB HOMOLOG 8"/>
    <property type="match status" value="1"/>
</dbReference>
<evidence type="ECO:0000256" key="1">
    <source>
        <dbReference type="ARBA" id="ARBA00011198"/>
    </source>
</evidence>
<dbReference type="PANTHER" id="PTHR13069">
    <property type="entry name" value="ALKYLATED DNA REPAIR PROTEIN ALKB HOMOLOG 8"/>
    <property type="match status" value="1"/>
</dbReference>
<evidence type="ECO:0000256" key="7">
    <source>
        <dbReference type="ARBA" id="ARBA00032061"/>
    </source>
</evidence>
<dbReference type="InterPro" id="IPR007235">
    <property type="entry name" value="Glyco_trans_28_C"/>
</dbReference>
<dbReference type="GO" id="GO:0005783">
    <property type="term" value="C:endoplasmic reticulum"/>
    <property type="evidence" value="ECO:0007669"/>
    <property type="project" value="UniProtKB-SubCell"/>
</dbReference>
<dbReference type="AlphaFoldDB" id="A0A409YLL7"/>
<dbReference type="InterPro" id="IPR051422">
    <property type="entry name" value="AlkB_tRNA_MeTrf/Diox"/>
</dbReference>
<dbReference type="GO" id="GO:0005634">
    <property type="term" value="C:nucleus"/>
    <property type="evidence" value="ECO:0007669"/>
    <property type="project" value="TreeGrafter"/>
</dbReference>
<keyword evidence="13" id="KW-1185">Reference proteome</keyword>
<dbReference type="InterPro" id="IPR013216">
    <property type="entry name" value="Methyltransf_11"/>
</dbReference>
<dbReference type="STRING" id="231916.A0A409YLL7"/>
<evidence type="ECO:0000313" key="12">
    <source>
        <dbReference type="EMBL" id="PPR03951.1"/>
    </source>
</evidence>
<dbReference type="SUPFAM" id="SSF53335">
    <property type="entry name" value="S-adenosyl-L-methionine-dependent methyltransferases"/>
    <property type="match status" value="1"/>
</dbReference>
<evidence type="ECO:0000259" key="10">
    <source>
        <dbReference type="Pfam" id="PF04101"/>
    </source>
</evidence>
<evidence type="ECO:0000256" key="5">
    <source>
        <dbReference type="ARBA" id="ARBA00022679"/>
    </source>
</evidence>
<dbReference type="SUPFAM" id="SSF53756">
    <property type="entry name" value="UDP-Glycosyltransferase/glycogen phosphorylase"/>
    <property type="match status" value="1"/>
</dbReference>
<evidence type="ECO:0000256" key="4">
    <source>
        <dbReference type="ARBA" id="ARBA00022603"/>
    </source>
</evidence>
<feature type="domain" description="Methyltransferase type 11" evidence="11">
    <location>
        <begin position="241"/>
        <end position="328"/>
    </location>
</feature>
<dbReference type="GO" id="GO:0030488">
    <property type="term" value="P:tRNA methylation"/>
    <property type="evidence" value="ECO:0007669"/>
    <property type="project" value="TreeGrafter"/>
</dbReference>
<sequence>MLAFVTVGSTKFDALIATAFTPQVLNSFRRKGYTEIVVQCGKSVFELSDVISEGGVLNLSREGVDMEVYKYKPSLEEDYRRADLVVSHAGSGTILEVLRMGKPMIVAPNTTLLDNHQAELASALDSMGYLKSTAAENLADAIDHFEPSEMKPFPPHDPSRFARIDVPNTDHQLSYFYHHVGIMAPRALETAKVEGDPQTYEDHNVHAVYDEIAAHFSSTRYKPWPVIANFISSLETGWVGLDSGTGNGKYLPLPLDRPGHIWTIGLDRSRNLLEIARTAGSTGIIREVVWGNVLDNPWRPGIFDYAISIATIHHLATHERRRSAVKRLIQAVSPHHGRALVYVWAIEQDELSKRKVVSEDETPSSTGKDVIVPWVLSKDLQVASKPSGSPPPNKGEPQVYRRYYHMFAKGELRSLVEEAASELGLRLGPRSGGEGQSLKGLEIVQDGWERSNYYVEIRLWQT</sequence>
<comment type="subunit">
    <text evidence="1 9">Heterodimer with ALG14 to form a functional enzyme.</text>
</comment>
<feature type="domain" description="Glycosyl transferase family 28 C-terminal" evidence="10">
    <location>
        <begin position="3"/>
        <end position="156"/>
    </location>
</feature>
<dbReference type="GO" id="GO:0002098">
    <property type="term" value="P:tRNA wobble uridine modification"/>
    <property type="evidence" value="ECO:0007669"/>
    <property type="project" value="TreeGrafter"/>
</dbReference>
<evidence type="ECO:0000256" key="3">
    <source>
        <dbReference type="ARBA" id="ARBA00017468"/>
    </source>
</evidence>
<evidence type="ECO:0000313" key="13">
    <source>
        <dbReference type="Proteomes" id="UP000284706"/>
    </source>
</evidence>
<evidence type="ECO:0000256" key="8">
    <source>
        <dbReference type="ARBA" id="ARBA00048184"/>
    </source>
</evidence>
<name>A0A409YLL7_9AGAR</name>
<comment type="function">
    <text evidence="6 9">Involved in protein N-glycosylation. Essential for the second step of the dolichol-linked oligosaccharide pathway.</text>
</comment>
<evidence type="ECO:0000259" key="11">
    <source>
        <dbReference type="Pfam" id="PF08241"/>
    </source>
</evidence>
<comment type="similarity">
    <text evidence="9">Belongs to the glycosyltransferase 28 family.</text>
</comment>
<keyword evidence="5 9" id="KW-0808">Transferase</keyword>
<dbReference type="Pfam" id="PF04101">
    <property type="entry name" value="Glyco_tran_28_C"/>
    <property type="match status" value="1"/>
</dbReference>
<keyword evidence="4" id="KW-0489">Methyltransferase</keyword>
<dbReference type="GO" id="GO:0000049">
    <property type="term" value="F:tRNA binding"/>
    <property type="evidence" value="ECO:0007669"/>
    <property type="project" value="TreeGrafter"/>
</dbReference>
<dbReference type="EMBL" id="NHYE01000687">
    <property type="protein sequence ID" value="PPR03951.1"/>
    <property type="molecule type" value="Genomic_DNA"/>
</dbReference>
<gene>
    <name evidence="9" type="primary">ALG13</name>
    <name evidence="12" type="ORF">CVT26_001156</name>
</gene>
<dbReference type="Proteomes" id="UP000284706">
    <property type="component" value="Unassembled WGS sequence"/>
</dbReference>
<organism evidence="12 13">
    <name type="scientific">Gymnopilus dilepis</name>
    <dbReference type="NCBI Taxonomy" id="231916"/>
    <lineage>
        <taxon>Eukaryota</taxon>
        <taxon>Fungi</taxon>
        <taxon>Dikarya</taxon>
        <taxon>Basidiomycota</taxon>
        <taxon>Agaricomycotina</taxon>
        <taxon>Agaricomycetes</taxon>
        <taxon>Agaricomycetidae</taxon>
        <taxon>Agaricales</taxon>
        <taxon>Agaricineae</taxon>
        <taxon>Hymenogastraceae</taxon>
        <taxon>Gymnopilus</taxon>
    </lineage>
</organism>
<protein>
    <recommendedName>
        <fullName evidence="3 9">UDP-N-acetylglucosamine transferase subunit ALG13</fullName>
        <ecNumber evidence="2 9">2.4.1.141</ecNumber>
    </recommendedName>
    <alternativeName>
        <fullName evidence="7 9">Asparagine-linked glycosylation protein 13</fullName>
    </alternativeName>
</protein>
<accession>A0A409YLL7</accession>
<dbReference type="Gene3D" id="3.40.50.150">
    <property type="entry name" value="Vaccinia Virus protein VP39"/>
    <property type="match status" value="1"/>
</dbReference>
<comment type="catalytic activity">
    <reaction evidence="8">
        <text>an N-acetyl-alpha-D-glucosaminyl-diphospho-di-trans,poly-cis-dolichol + UDP-N-acetyl-alpha-D-glucosamine = an N,N'-diacetylchitobiosyl-diphospho-di-trans,poly-cis-dolichol + UDP + H(+)</text>
        <dbReference type="Rhea" id="RHEA:23380"/>
        <dbReference type="Rhea" id="RHEA-COMP:19507"/>
        <dbReference type="Rhea" id="RHEA-COMP:19510"/>
        <dbReference type="ChEBI" id="CHEBI:15378"/>
        <dbReference type="ChEBI" id="CHEBI:57269"/>
        <dbReference type="ChEBI" id="CHEBI:57705"/>
        <dbReference type="ChEBI" id="CHEBI:58223"/>
        <dbReference type="ChEBI" id="CHEBI:58427"/>
        <dbReference type="EC" id="2.4.1.141"/>
    </reaction>
</comment>
<dbReference type="GO" id="GO:0106335">
    <property type="term" value="F:tRNA (5-carboxymethyluridine(34)-5-O)-methyltransferase activity"/>
    <property type="evidence" value="ECO:0007669"/>
    <property type="project" value="TreeGrafter"/>
</dbReference>
<comment type="caution">
    <text evidence="12">The sequence shown here is derived from an EMBL/GenBank/DDBJ whole genome shotgun (WGS) entry which is preliminary data.</text>
</comment>
<dbReference type="InParanoid" id="A0A409YLL7"/>
<dbReference type="EC" id="2.4.1.141" evidence="2 9"/>
<dbReference type="Pfam" id="PF08241">
    <property type="entry name" value="Methyltransf_11"/>
    <property type="match status" value="1"/>
</dbReference>
<dbReference type="FunCoup" id="A0A409YLL7">
    <property type="interactions" value="349"/>
</dbReference>
<dbReference type="InterPro" id="IPR029063">
    <property type="entry name" value="SAM-dependent_MTases_sf"/>
</dbReference>
<evidence type="ECO:0000256" key="6">
    <source>
        <dbReference type="ARBA" id="ARBA00024804"/>
    </source>
</evidence>
<keyword evidence="9" id="KW-0256">Endoplasmic reticulum</keyword>
<proteinExistence type="inferred from homology"/>
<evidence type="ECO:0000256" key="2">
    <source>
        <dbReference type="ARBA" id="ARBA00012614"/>
    </source>
</evidence>
<dbReference type="GO" id="GO:0008757">
    <property type="term" value="F:S-adenosylmethionine-dependent methyltransferase activity"/>
    <property type="evidence" value="ECO:0007669"/>
    <property type="project" value="InterPro"/>
</dbReference>
<dbReference type="GO" id="GO:0004577">
    <property type="term" value="F:N-acetylglucosaminyldiphosphodolichol N-acetylglucosaminyltransferase activity"/>
    <property type="evidence" value="ECO:0007669"/>
    <property type="project" value="UniProtKB-EC"/>
</dbReference>
<reference evidence="12 13" key="1">
    <citation type="journal article" date="2018" name="Evol. Lett.">
        <title>Horizontal gene cluster transfer increased hallucinogenic mushroom diversity.</title>
        <authorList>
            <person name="Reynolds H.T."/>
            <person name="Vijayakumar V."/>
            <person name="Gluck-Thaler E."/>
            <person name="Korotkin H.B."/>
            <person name="Matheny P.B."/>
            <person name="Slot J.C."/>
        </authorList>
    </citation>
    <scope>NUCLEOTIDE SEQUENCE [LARGE SCALE GENOMIC DNA]</scope>
    <source>
        <strain evidence="12 13">SRW20</strain>
    </source>
</reference>
<dbReference type="Gene3D" id="3.40.50.2000">
    <property type="entry name" value="Glycogen Phosphorylase B"/>
    <property type="match status" value="1"/>
</dbReference>
<dbReference type="CDD" id="cd02440">
    <property type="entry name" value="AdoMet_MTases"/>
    <property type="match status" value="1"/>
</dbReference>
<comment type="subcellular location">
    <subcellularLocation>
        <location evidence="9">Endoplasmic reticulum</location>
    </subcellularLocation>
</comment>
<keyword evidence="9" id="KW-0328">Glycosyltransferase</keyword>
<evidence type="ECO:0000256" key="9">
    <source>
        <dbReference type="RuleBase" id="RU362128"/>
    </source>
</evidence>
<dbReference type="OrthoDB" id="271595at2759"/>